<dbReference type="EMBL" id="LN554846">
    <property type="protein sequence ID" value="CED71022.1"/>
    <property type="molecule type" value="Genomic_DNA"/>
</dbReference>
<feature type="signal peptide" evidence="2">
    <location>
        <begin position="1"/>
        <end position="18"/>
    </location>
</feature>
<gene>
    <name evidence="4" type="ORF">AWOD_I_0929</name>
</gene>
<keyword evidence="5" id="KW-1185">Reference proteome</keyword>
<evidence type="ECO:0000256" key="1">
    <source>
        <dbReference type="SAM" id="Coils"/>
    </source>
</evidence>
<dbReference type="Pfam" id="PF05618">
    <property type="entry name" value="Zn_protease"/>
    <property type="match status" value="1"/>
</dbReference>
<feature type="coiled-coil region" evidence="1">
    <location>
        <begin position="48"/>
        <end position="82"/>
    </location>
</feature>
<dbReference type="PANTHER" id="PTHR38037:SF2">
    <property type="entry name" value="ATP-DEPENDENT ZINC PROTEASE DOMAIN-CONTAINING PROTEIN-RELATED"/>
    <property type="match status" value="1"/>
</dbReference>
<dbReference type="InterPro" id="IPR021109">
    <property type="entry name" value="Peptidase_aspartic_dom_sf"/>
</dbReference>
<keyword evidence="4" id="KW-0449">Lipoprotein</keyword>
<evidence type="ECO:0000313" key="4">
    <source>
        <dbReference type="EMBL" id="CED71022.1"/>
    </source>
</evidence>
<dbReference type="AlphaFoldDB" id="A0A090IL42"/>
<protein>
    <submittedName>
        <fullName evidence="4">Putative lipoprotein</fullName>
    </submittedName>
</protein>
<dbReference type="GeneID" id="28540498"/>
<evidence type="ECO:0000256" key="2">
    <source>
        <dbReference type="SAM" id="SignalP"/>
    </source>
</evidence>
<dbReference type="STRING" id="80852.AWOD_I_0929"/>
<evidence type="ECO:0000313" key="5">
    <source>
        <dbReference type="Proteomes" id="UP000032427"/>
    </source>
</evidence>
<dbReference type="PROSITE" id="PS51257">
    <property type="entry name" value="PROKAR_LIPOPROTEIN"/>
    <property type="match status" value="1"/>
</dbReference>
<proteinExistence type="predicted"/>
<keyword evidence="2" id="KW-0732">Signal</keyword>
<evidence type="ECO:0000259" key="3">
    <source>
        <dbReference type="Pfam" id="PF05618"/>
    </source>
</evidence>
<dbReference type="HOGENOM" id="CLU_070079_0_0_6"/>
<dbReference type="Gene3D" id="2.40.70.10">
    <property type="entry name" value="Acid Proteases"/>
    <property type="match status" value="1"/>
</dbReference>
<dbReference type="Proteomes" id="UP000032427">
    <property type="component" value="Chromosome 1"/>
</dbReference>
<dbReference type="InterPro" id="IPR008503">
    <property type="entry name" value="Asp_endopeptidase"/>
</dbReference>
<dbReference type="PANTHER" id="PTHR38037">
    <property type="entry name" value="ZN_PROTEASE DOMAIN-CONTAINING PROTEIN"/>
    <property type="match status" value="1"/>
</dbReference>
<sequence length="256" mass="28736">MIQRILPLVAILSLSGCALTPQVQQVSTDNTETVAAIKSMESNLNTRLSGMESKIEIQNEYIATLEKELSNVSEELSLVRSEQNKIQTALKLVTEKKKHLTPSPVSLQNQVLKDTLILGAIENVEIADIEQGFSARIDTGATTSSLNAIDLQEFERNGNKWVRFHLLNQNIQKGSNELEWIAAPVIRSVKIRQSTTEELERRPVVELWIKLGAIHEKVQFTLADRSHMTHSVLLGREFIQDIAIVDVSKEFVQSKK</sequence>
<feature type="chain" id="PRO_5001857532" evidence="2">
    <location>
        <begin position="19"/>
        <end position="256"/>
    </location>
</feature>
<keyword evidence="1" id="KW-0175">Coiled coil</keyword>
<organism evidence="4 5">
    <name type="scientific">Aliivibrio wodanis</name>
    <dbReference type="NCBI Taxonomy" id="80852"/>
    <lineage>
        <taxon>Bacteria</taxon>
        <taxon>Pseudomonadati</taxon>
        <taxon>Pseudomonadota</taxon>
        <taxon>Gammaproteobacteria</taxon>
        <taxon>Vibrionales</taxon>
        <taxon>Vibrionaceae</taxon>
        <taxon>Aliivibrio</taxon>
    </lineage>
</organism>
<reference evidence="5" key="1">
    <citation type="submission" date="2014-09" db="EMBL/GenBank/DDBJ databases">
        <authorList>
            <person name="Hjerde E."/>
        </authorList>
    </citation>
    <scope>NUCLEOTIDE SEQUENCE [LARGE SCALE GENOMIC DNA]</scope>
    <source>
        <strain evidence="5">06/09/139</strain>
    </source>
</reference>
<dbReference type="OrthoDB" id="8546610at2"/>
<dbReference type="PATRIC" id="fig|80852.17.peg.942"/>
<accession>A0A090IL42</accession>
<name>A0A090IL42_9GAMM</name>
<feature type="domain" description="Retropepsin-like aspartic endopeptidase" evidence="3">
    <location>
        <begin position="117"/>
        <end position="256"/>
    </location>
</feature>
<dbReference type="SUPFAM" id="SSF50630">
    <property type="entry name" value="Acid proteases"/>
    <property type="match status" value="1"/>
</dbReference>
<dbReference type="KEGG" id="awd:AWOD_I_0929"/>